<protein>
    <submittedName>
        <fullName evidence="2">Uncharacterized protein</fullName>
    </submittedName>
</protein>
<evidence type="ECO:0000256" key="1">
    <source>
        <dbReference type="SAM" id="MobiDB-lite"/>
    </source>
</evidence>
<evidence type="ECO:0000313" key="3">
    <source>
        <dbReference type="Proteomes" id="UP000006365"/>
    </source>
</evidence>
<accession>A0A7U3YLF3</accession>
<dbReference type="Proteomes" id="UP000006365">
    <property type="component" value="Chromosome"/>
</dbReference>
<gene>
    <name evidence="2" type="ordered locus">Despr_1371</name>
</gene>
<dbReference type="RefSeq" id="WP_015724075.1">
    <property type="nucleotide sequence ID" value="NC_014972.1"/>
</dbReference>
<keyword evidence="3" id="KW-1185">Reference proteome</keyword>
<sequence>MSDILHPHFFTATASSPATVRLQPPDSGRRGSGLANPPCSRNVAASTKRMKQTR</sequence>
<feature type="region of interest" description="Disordered" evidence="1">
    <location>
        <begin position="1"/>
        <end position="54"/>
    </location>
</feature>
<name>A0A7U3YLF3_DESPD</name>
<dbReference type="EMBL" id="CP002364">
    <property type="protein sequence ID" value="ADW17534.1"/>
    <property type="molecule type" value="Genomic_DNA"/>
</dbReference>
<organism evidence="2 3">
    <name type="scientific">Desulfobulbus propionicus (strain ATCC 33891 / DSM 2032 / VKM B-1956 / 1pr3)</name>
    <dbReference type="NCBI Taxonomy" id="577650"/>
    <lineage>
        <taxon>Bacteria</taxon>
        <taxon>Pseudomonadati</taxon>
        <taxon>Thermodesulfobacteriota</taxon>
        <taxon>Desulfobulbia</taxon>
        <taxon>Desulfobulbales</taxon>
        <taxon>Desulfobulbaceae</taxon>
        <taxon>Desulfobulbus</taxon>
    </lineage>
</organism>
<dbReference type="AlphaFoldDB" id="A0A7U3YLF3"/>
<evidence type="ECO:0000313" key="2">
    <source>
        <dbReference type="EMBL" id="ADW17534.1"/>
    </source>
</evidence>
<dbReference type="KEGG" id="dpr:Despr_1371"/>
<proteinExistence type="predicted"/>
<reference evidence="2 3" key="1">
    <citation type="journal article" date="2011" name="Stand. Genomic Sci.">
        <title>Complete genome sequence of Desulfobulbus propionicus type strain (1pr3).</title>
        <authorList>
            <person name="Pagani I."/>
            <person name="Lapidus A."/>
            <person name="Nolan M."/>
            <person name="Lucas S."/>
            <person name="Hammon N."/>
            <person name="Deshpande S."/>
            <person name="Cheng J.F."/>
            <person name="Chertkov O."/>
            <person name="Davenport K."/>
            <person name="Tapia R."/>
            <person name="Han C."/>
            <person name="Goodwin L."/>
            <person name="Pitluck S."/>
            <person name="Liolios K."/>
            <person name="Mavromatis K."/>
            <person name="Ivanova N."/>
            <person name="Mikhailova N."/>
            <person name="Pati A."/>
            <person name="Chen A."/>
            <person name="Palaniappan K."/>
            <person name="Land M."/>
            <person name="Hauser L."/>
            <person name="Chang Y.J."/>
            <person name="Jeffries C.D."/>
            <person name="Detter J.C."/>
            <person name="Brambilla E."/>
            <person name="Kannan K.P."/>
            <person name="Djao O.D."/>
            <person name="Rohde M."/>
            <person name="Pukall R."/>
            <person name="Spring S."/>
            <person name="Goker M."/>
            <person name="Sikorski J."/>
            <person name="Woyke T."/>
            <person name="Bristow J."/>
            <person name="Eisen J.A."/>
            <person name="Markowitz V."/>
            <person name="Hugenholtz P."/>
            <person name="Kyrpides N.C."/>
            <person name="Klenk H.P."/>
        </authorList>
    </citation>
    <scope>NUCLEOTIDE SEQUENCE [LARGE SCALE GENOMIC DNA]</scope>
    <source>
        <strain evidence="3">ATCC 33891 / DSM 2032 / 1pr3</strain>
    </source>
</reference>